<dbReference type="PANTHER" id="PTHR44535">
    <property type="entry name" value="PROTEIN CBG16200"/>
    <property type="match status" value="1"/>
</dbReference>
<dbReference type="Ensembl" id="ENSOTST00005117538.1">
    <property type="protein sequence ID" value="ENSOTSP00005157353.1"/>
    <property type="gene ID" value="ENSOTSG00005049719.1"/>
</dbReference>
<dbReference type="GO" id="GO:0004672">
    <property type="term" value="F:protein kinase activity"/>
    <property type="evidence" value="ECO:0007669"/>
    <property type="project" value="InterPro"/>
</dbReference>
<dbReference type="Proteomes" id="UP000694402">
    <property type="component" value="Unassembled WGS sequence"/>
</dbReference>
<evidence type="ECO:0000313" key="5">
    <source>
        <dbReference type="Proteomes" id="UP000694402"/>
    </source>
</evidence>
<evidence type="ECO:0000256" key="2">
    <source>
        <dbReference type="ARBA" id="ARBA00022840"/>
    </source>
</evidence>
<dbReference type="AlphaFoldDB" id="A0AAZ3SWI9"/>
<keyword evidence="2" id="KW-0067">ATP-binding</keyword>
<dbReference type="GO" id="GO:0005929">
    <property type="term" value="C:cilium"/>
    <property type="evidence" value="ECO:0007669"/>
    <property type="project" value="TreeGrafter"/>
</dbReference>
<accession>A0AAZ3SWI9</accession>
<sequence length="232" mass="25795">LLDETTLLRHSTLIHTVMKQQGAGLEPSTPRSGALSTVPQKHARAAESISALKNPGSLHYSLPSSLGLYVLQERAHRDGMFSDERLNAQNECQVLKLLNHPNIIEYYENLLEDKALMIAMEYAPGTVTLPPPPIKYIFLVQILLALYHVHNKSILHRKLKTQNILLDKHQMIVKIGDFGISKILVSKSKAYTVVGAPCCISPELCDGKPYNQKSDIWVLGCVLCELASLESF</sequence>
<evidence type="ECO:0000256" key="1">
    <source>
        <dbReference type="ARBA" id="ARBA00022741"/>
    </source>
</evidence>
<keyword evidence="1" id="KW-0547">Nucleotide-binding</keyword>
<reference evidence="5" key="1">
    <citation type="journal article" date="2018" name="PLoS ONE">
        <title>Chinook salmon (Oncorhynchus tshawytscha) genome and transcriptome.</title>
        <authorList>
            <person name="Christensen K.A."/>
            <person name="Leong J.S."/>
            <person name="Sakhrani D."/>
            <person name="Biagi C.A."/>
            <person name="Minkley D.R."/>
            <person name="Withler R.E."/>
            <person name="Rondeau E.B."/>
            <person name="Koop B.F."/>
            <person name="Devlin R.H."/>
        </authorList>
    </citation>
    <scope>NUCLEOTIDE SEQUENCE [LARGE SCALE GENOMIC DNA]</scope>
</reference>
<dbReference type="PROSITE" id="PS50011">
    <property type="entry name" value="PROTEIN_KINASE_DOM"/>
    <property type="match status" value="1"/>
</dbReference>
<proteinExistence type="predicted"/>
<dbReference type="InterPro" id="IPR051997">
    <property type="entry name" value="STK_NEK"/>
</dbReference>
<evidence type="ECO:0000313" key="4">
    <source>
        <dbReference type="Ensembl" id="ENSOTSP00005157353.1"/>
    </source>
</evidence>
<dbReference type="PANTHER" id="PTHR44535:SF4">
    <property type="entry name" value="SERINE_THREONINE-PROTEIN KINASE NEK8"/>
    <property type="match status" value="1"/>
</dbReference>
<feature type="domain" description="Protein kinase" evidence="3">
    <location>
        <begin position="15"/>
        <end position="232"/>
    </location>
</feature>
<name>A0AAZ3SWI9_ONCTS</name>
<dbReference type="SUPFAM" id="SSF56112">
    <property type="entry name" value="Protein kinase-like (PK-like)"/>
    <property type="match status" value="1"/>
</dbReference>
<dbReference type="InterPro" id="IPR000719">
    <property type="entry name" value="Prot_kinase_dom"/>
</dbReference>
<evidence type="ECO:0000259" key="3">
    <source>
        <dbReference type="PROSITE" id="PS50011"/>
    </source>
</evidence>
<protein>
    <recommendedName>
        <fullName evidence="3">Protein kinase domain-containing protein</fullName>
    </recommendedName>
</protein>
<keyword evidence="5" id="KW-1185">Reference proteome</keyword>
<dbReference type="GeneTree" id="ENSGT00940000159297"/>
<dbReference type="GO" id="GO:0005524">
    <property type="term" value="F:ATP binding"/>
    <property type="evidence" value="ECO:0007669"/>
    <property type="project" value="UniProtKB-KW"/>
</dbReference>
<dbReference type="Gene3D" id="3.30.200.20">
    <property type="entry name" value="Phosphorylase Kinase, domain 1"/>
    <property type="match status" value="1"/>
</dbReference>
<dbReference type="Gene3D" id="1.10.510.10">
    <property type="entry name" value="Transferase(Phosphotransferase) domain 1"/>
    <property type="match status" value="1"/>
</dbReference>
<organism evidence="4 5">
    <name type="scientific">Oncorhynchus tshawytscha</name>
    <name type="common">Chinook salmon</name>
    <name type="synonym">Salmo tshawytscha</name>
    <dbReference type="NCBI Taxonomy" id="74940"/>
    <lineage>
        <taxon>Eukaryota</taxon>
        <taxon>Metazoa</taxon>
        <taxon>Chordata</taxon>
        <taxon>Craniata</taxon>
        <taxon>Vertebrata</taxon>
        <taxon>Euteleostomi</taxon>
        <taxon>Actinopterygii</taxon>
        <taxon>Neopterygii</taxon>
        <taxon>Teleostei</taxon>
        <taxon>Protacanthopterygii</taxon>
        <taxon>Salmoniformes</taxon>
        <taxon>Salmonidae</taxon>
        <taxon>Salmoninae</taxon>
        <taxon>Oncorhynchus</taxon>
    </lineage>
</organism>
<dbReference type="InterPro" id="IPR011009">
    <property type="entry name" value="Kinase-like_dom_sf"/>
</dbReference>
<dbReference type="Pfam" id="PF00069">
    <property type="entry name" value="Pkinase"/>
    <property type="match status" value="1"/>
</dbReference>
<dbReference type="GO" id="GO:0009887">
    <property type="term" value="P:animal organ morphogenesis"/>
    <property type="evidence" value="ECO:0007669"/>
    <property type="project" value="TreeGrafter"/>
</dbReference>
<reference evidence="4" key="3">
    <citation type="submission" date="2025-09" db="UniProtKB">
        <authorList>
            <consortium name="Ensembl"/>
        </authorList>
    </citation>
    <scope>IDENTIFICATION</scope>
</reference>
<reference evidence="4" key="2">
    <citation type="submission" date="2025-08" db="UniProtKB">
        <authorList>
            <consortium name="Ensembl"/>
        </authorList>
    </citation>
    <scope>IDENTIFICATION</scope>
</reference>